<feature type="domain" description="Carboxylesterase type B" evidence="7">
    <location>
        <begin position="32"/>
        <end position="546"/>
    </location>
</feature>
<reference evidence="8" key="2">
    <citation type="submission" date="2022-10" db="EMBL/GenBank/DDBJ databases">
        <authorList>
            <consortium name="ENA_rothamsted_submissions"/>
            <consortium name="culmorum"/>
            <person name="King R."/>
        </authorList>
    </citation>
    <scope>NUCLEOTIDE SEQUENCE</scope>
</reference>
<dbReference type="GO" id="GO:0052689">
    <property type="term" value="F:carboxylic ester hydrolase activity"/>
    <property type="evidence" value="ECO:0007669"/>
    <property type="project" value="UniProtKB-KW"/>
</dbReference>
<feature type="signal peptide" evidence="6">
    <location>
        <begin position="1"/>
        <end position="20"/>
    </location>
</feature>
<dbReference type="AlphaFoldDB" id="A0A9P0DMF5"/>
<dbReference type="PROSITE" id="PS00122">
    <property type="entry name" value="CARBOXYLESTERASE_B_1"/>
    <property type="match status" value="1"/>
</dbReference>
<dbReference type="InterPro" id="IPR002018">
    <property type="entry name" value="CarbesteraseB"/>
</dbReference>
<dbReference type="PANTHER" id="PTHR43142:SF1">
    <property type="entry name" value="CARBOXYLIC ESTER HYDROLASE"/>
    <property type="match status" value="1"/>
</dbReference>
<dbReference type="PANTHER" id="PTHR43142">
    <property type="entry name" value="CARBOXYLIC ESTER HYDROLASE"/>
    <property type="match status" value="1"/>
</dbReference>
<keyword evidence="5" id="KW-0325">Glycoprotein</keyword>
<keyword evidence="3 6" id="KW-0378">Hydrolase</keyword>
<dbReference type="Pfam" id="PF00135">
    <property type="entry name" value="COesterase"/>
    <property type="match status" value="1"/>
</dbReference>
<reference evidence="8" key="1">
    <citation type="submission" date="2022-01" db="EMBL/GenBank/DDBJ databases">
        <authorList>
            <person name="King R."/>
        </authorList>
    </citation>
    <scope>NUCLEOTIDE SEQUENCE</scope>
</reference>
<dbReference type="SUPFAM" id="SSF53474">
    <property type="entry name" value="alpha/beta-Hydrolases"/>
    <property type="match status" value="1"/>
</dbReference>
<dbReference type="InterPro" id="IPR019819">
    <property type="entry name" value="Carboxylesterase_B_CS"/>
</dbReference>
<dbReference type="InterPro" id="IPR029058">
    <property type="entry name" value="AB_hydrolase_fold"/>
</dbReference>
<evidence type="ECO:0000256" key="4">
    <source>
        <dbReference type="ARBA" id="ARBA00023157"/>
    </source>
</evidence>
<name>A0A9P0DMF5_PHACE</name>
<protein>
    <recommendedName>
        <fullName evidence="6">Carboxylic ester hydrolase</fullName>
        <ecNumber evidence="6">3.1.1.-</ecNumber>
    </recommendedName>
</protein>
<keyword evidence="6" id="KW-0732">Signal</keyword>
<dbReference type="EMBL" id="OU896713">
    <property type="protein sequence ID" value="CAH1175676.1"/>
    <property type="molecule type" value="Genomic_DNA"/>
</dbReference>
<keyword evidence="9" id="KW-1185">Reference proteome</keyword>
<dbReference type="Proteomes" id="UP001153737">
    <property type="component" value="Chromosome 7"/>
</dbReference>
<dbReference type="PROSITE" id="PS00941">
    <property type="entry name" value="CARBOXYLESTERASE_B_2"/>
    <property type="match status" value="1"/>
</dbReference>
<dbReference type="InterPro" id="IPR019826">
    <property type="entry name" value="Carboxylesterase_B_AS"/>
</dbReference>
<dbReference type="EC" id="3.1.1.-" evidence="6"/>
<gene>
    <name evidence="8" type="ORF">PHAECO_LOCUS10758</name>
</gene>
<proteinExistence type="inferred from homology"/>
<comment type="similarity">
    <text evidence="1 6">Belongs to the type-B carboxylesterase/lipase family.</text>
</comment>
<evidence type="ECO:0000256" key="6">
    <source>
        <dbReference type="RuleBase" id="RU361235"/>
    </source>
</evidence>
<keyword evidence="4" id="KW-1015">Disulfide bond</keyword>
<evidence type="ECO:0000256" key="5">
    <source>
        <dbReference type="ARBA" id="ARBA00023180"/>
    </source>
</evidence>
<evidence type="ECO:0000256" key="3">
    <source>
        <dbReference type="ARBA" id="ARBA00022801"/>
    </source>
</evidence>
<evidence type="ECO:0000313" key="9">
    <source>
        <dbReference type="Proteomes" id="UP001153737"/>
    </source>
</evidence>
<feature type="chain" id="PRO_5040540840" description="Carboxylic ester hydrolase" evidence="6">
    <location>
        <begin position="21"/>
        <end position="565"/>
    </location>
</feature>
<evidence type="ECO:0000256" key="1">
    <source>
        <dbReference type="ARBA" id="ARBA00005964"/>
    </source>
</evidence>
<keyword evidence="2" id="KW-0719">Serine esterase</keyword>
<evidence type="ECO:0000313" key="8">
    <source>
        <dbReference type="EMBL" id="CAH1175676.1"/>
    </source>
</evidence>
<dbReference type="Gene3D" id="3.40.50.1820">
    <property type="entry name" value="alpha/beta hydrolase"/>
    <property type="match status" value="1"/>
</dbReference>
<evidence type="ECO:0000259" key="7">
    <source>
        <dbReference type="Pfam" id="PF00135"/>
    </source>
</evidence>
<sequence length="565" mass="63307">MLVKFSLLLLGCIFICTSSGENVDDLIVELVEPKGKIRGHVLASATGRKYYAFQEIPYGEPPVGENRFRPPKSHNGWDGILDCTNNRKICYQFEFPMTPIGIDHQKSMENTKDTEVEESEDCLYLNVYTPAKPGSTDTLSVYLFIHGGAFATGDGTFASLGPKYLIDGDIVIVTMNYRLGPFGFLSTGTDEISGNMGLKDQHLALEWTYKNIHLFGGNPQDIVLGGESAGAYAAGYHLLSPKSKGLVSGFIQQSGSNIGVAAFLSHPRQYAFELGRALGSMDSESTDQLVIALKNASAEQIVKASVSVHHPEPLGFIASIIWEPVIEDEYAYQAMVTSPMHQEMMLGNFNQVPCLLGFNSEESLGFMSPDESVLKRVAAFYDKNPSMLIESVLNVENKTLAGEKLRRVYTASTFEEDLGAFIKFTSDVSFIRATIRQAELTSKHVPVYLYQLSAANNINHKYPGVSHFLDMRYLWDMPPFAPDTSPIDEVVREIVLRLWWNFIKYKNPTPERDPVLQNIEWPTVGIENIRYLNLNKSMSIETNPRNYNNLRDVLLEYMRPPFYVF</sequence>
<organism evidence="8 9">
    <name type="scientific">Phaedon cochleariae</name>
    <name type="common">Mustard beetle</name>
    <dbReference type="NCBI Taxonomy" id="80249"/>
    <lineage>
        <taxon>Eukaryota</taxon>
        <taxon>Metazoa</taxon>
        <taxon>Ecdysozoa</taxon>
        <taxon>Arthropoda</taxon>
        <taxon>Hexapoda</taxon>
        <taxon>Insecta</taxon>
        <taxon>Pterygota</taxon>
        <taxon>Neoptera</taxon>
        <taxon>Endopterygota</taxon>
        <taxon>Coleoptera</taxon>
        <taxon>Polyphaga</taxon>
        <taxon>Cucujiformia</taxon>
        <taxon>Chrysomeloidea</taxon>
        <taxon>Chrysomelidae</taxon>
        <taxon>Chrysomelinae</taxon>
        <taxon>Chrysomelini</taxon>
        <taxon>Phaedon</taxon>
    </lineage>
</organism>
<evidence type="ECO:0000256" key="2">
    <source>
        <dbReference type="ARBA" id="ARBA00022487"/>
    </source>
</evidence>
<dbReference type="OrthoDB" id="6685001at2759"/>
<accession>A0A9P0DMF5</accession>